<sequence>MGSLHDRLGKVERTHNPLVPSFFEDKIPLLYTNELLEVTIVGDTRSLKIALYEGLTDPYDRLDSFLYSMEGPPGGGAMRSPSVYSSRPP</sequence>
<evidence type="ECO:0000313" key="3">
    <source>
        <dbReference type="Proteomes" id="UP001054821"/>
    </source>
</evidence>
<reference evidence="2 3" key="1">
    <citation type="journal article" date="2022" name="G3 (Bethesda)">
        <title>Whole-genome sequence and methylome profiling of the almond [Prunus dulcis (Mill.) D.A. Webb] cultivar 'Nonpareil'.</title>
        <authorList>
            <person name="D'Amico-Willman K.M."/>
            <person name="Ouma W.Z."/>
            <person name="Meulia T."/>
            <person name="Sideli G.M."/>
            <person name="Gradziel T.M."/>
            <person name="Fresnedo-Ramirez J."/>
        </authorList>
    </citation>
    <scope>NUCLEOTIDE SEQUENCE [LARGE SCALE GENOMIC DNA]</scope>
    <source>
        <strain evidence="2">Clone GOH B32 T37-40</strain>
    </source>
</reference>
<dbReference type="Proteomes" id="UP001054821">
    <property type="component" value="Chromosome 5"/>
</dbReference>
<name>A0AAD4YZY5_PRUDU</name>
<feature type="region of interest" description="Disordered" evidence="1">
    <location>
        <begin position="70"/>
        <end position="89"/>
    </location>
</feature>
<organism evidence="2 3">
    <name type="scientific">Prunus dulcis</name>
    <name type="common">Almond</name>
    <name type="synonym">Amygdalus dulcis</name>
    <dbReference type="NCBI Taxonomy" id="3755"/>
    <lineage>
        <taxon>Eukaryota</taxon>
        <taxon>Viridiplantae</taxon>
        <taxon>Streptophyta</taxon>
        <taxon>Embryophyta</taxon>
        <taxon>Tracheophyta</taxon>
        <taxon>Spermatophyta</taxon>
        <taxon>Magnoliopsida</taxon>
        <taxon>eudicotyledons</taxon>
        <taxon>Gunneridae</taxon>
        <taxon>Pentapetalae</taxon>
        <taxon>rosids</taxon>
        <taxon>fabids</taxon>
        <taxon>Rosales</taxon>
        <taxon>Rosaceae</taxon>
        <taxon>Amygdaloideae</taxon>
        <taxon>Amygdaleae</taxon>
        <taxon>Prunus</taxon>
    </lineage>
</organism>
<dbReference type="AlphaFoldDB" id="A0AAD4YZY5"/>
<keyword evidence="3" id="KW-1185">Reference proteome</keyword>
<evidence type="ECO:0000313" key="2">
    <source>
        <dbReference type="EMBL" id="KAI5327564.1"/>
    </source>
</evidence>
<protein>
    <submittedName>
        <fullName evidence="2">Uncharacterized protein</fullName>
    </submittedName>
</protein>
<evidence type="ECO:0000256" key="1">
    <source>
        <dbReference type="SAM" id="MobiDB-lite"/>
    </source>
</evidence>
<gene>
    <name evidence="2" type="ORF">L3X38_026960</name>
</gene>
<dbReference type="EMBL" id="JAJFAZ020000005">
    <property type="protein sequence ID" value="KAI5327564.1"/>
    <property type="molecule type" value="Genomic_DNA"/>
</dbReference>
<proteinExistence type="predicted"/>
<accession>A0AAD4YZY5</accession>
<comment type="caution">
    <text evidence="2">The sequence shown here is derived from an EMBL/GenBank/DDBJ whole genome shotgun (WGS) entry which is preliminary data.</text>
</comment>